<evidence type="ECO:0000313" key="7">
    <source>
        <dbReference type="EMBL" id="CAA7403848.1"/>
    </source>
</evidence>
<evidence type="ECO:0000256" key="4">
    <source>
        <dbReference type="ARBA" id="ARBA00022807"/>
    </source>
</evidence>
<accession>A0A7I8L3D6</accession>
<dbReference type="PROSITE" id="PS50600">
    <property type="entry name" value="ULP_PROTEASE"/>
    <property type="match status" value="1"/>
</dbReference>
<dbReference type="GO" id="GO:0016926">
    <property type="term" value="P:protein desumoylation"/>
    <property type="evidence" value="ECO:0007669"/>
    <property type="project" value="UniProtKB-ARBA"/>
</dbReference>
<evidence type="ECO:0000256" key="1">
    <source>
        <dbReference type="ARBA" id="ARBA00005234"/>
    </source>
</evidence>
<evidence type="ECO:0000256" key="3">
    <source>
        <dbReference type="ARBA" id="ARBA00022801"/>
    </source>
</evidence>
<dbReference type="PANTHER" id="PTHR46915:SF2">
    <property type="entry name" value="UBIQUITIN-LIKE PROTEASE 4"/>
    <property type="match status" value="1"/>
</dbReference>
<keyword evidence="8" id="KW-1185">Reference proteome</keyword>
<dbReference type="EMBL" id="LR746273">
    <property type="protein sequence ID" value="CAA7403848.1"/>
    <property type="molecule type" value="Genomic_DNA"/>
</dbReference>
<dbReference type="Gene3D" id="1.10.418.20">
    <property type="match status" value="1"/>
</dbReference>
<keyword evidence="3" id="KW-0378">Hydrolase</keyword>
<gene>
    <name evidence="7" type="ORF">SI8410_10014526</name>
</gene>
<dbReference type="AlphaFoldDB" id="A0A7I8L3D6"/>
<keyword evidence="2" id="KW-0645">Protease</keyword>
<evidence type="ECO:0000259" key="6">
    <source>
        <dbReference type="PROSITE" id="PS50600"/>
    </source>
</evidence>
<name>A0A7I8L3D6_SPIIN</name>
<dbReference type="Gene3D" id="3.30.310.130">
    <property type="entry name" value="Ubiquitin-related"/>
    <property type="match status" value="1"/>
</dbReference>
<protein>
    <recommendedName>
        <fullName evidence="6">Ubiquitin-like protease family profile domain-containing protein</fullName>
    </recommendedName>
</protein>
<dbReference type="Proteomes" id="UP000663760">
    <property type="component" value="Chromosome 10"/>
</dbReference>
<dbReference type="SUPFAM" id="SSF54001">
    <property type="entry name" value="Cysteine proteinases"/>
    <property type="match status" value="1"/>
</dbReference>
<comment type="similarity">
    <text evidence="1">Belongs to the peptidase C48 family.</text>
</comment>
<dbReference type="InterPro" id="IPR038765">
    <property type="entry name" value="Papain-like_cys_pep_sf"/>
</dbReference>
<dbReference type="Pfam" id="PF02902">
    <property type="entry name" value="Peptidase_C48"/>
    <property type="match status" value="1"/>
</dbReference>
<dbReference type="PANTHER" id="PTHR46915">
    <property type="entry name" value="UBIQUITIN-LIKE PROTEASE 4-RELATED"/>
    <property type="match status" value="1"/>
</dbReference>
<sequence length="483" mass="55938">MERKPLDIPWKELLSDREHAAADVVVVQSSRGGGGGGEQQQALAGEPCSVGRLTDHMLEEKIERVQRHIASGFLLKLPDKGAKLLASLRSLEEERELRKSLVRSAKDKDDEECKEIKQLPRRSSPDSSNHSSSNATTSSYPSESFGFHFSKLLEAKREGFTHQTDKFRKTGTALHCWWGRRSQVGRPRSREPRDVVFLDEEVQHVEQIREGDENDDRLPSSKEAKFYFPSRDHPECVELSQSDLKCLEPESYLSSTIMNFYILYLQKTISLLGRPRGEYHFCNTYFYRKLEEATSQKGEISKHLTKLRRWWKGVNIFEKAYIFLPIHGDLHWSLVIICIPAKKDEFGPIILHLDSLGIHSSGLIFDNVERYLKEEWAYLNGSARPLDLPISERIWRNLPRRIEKKKITVPQQKNDYDCGLFVLYFIERFIEAAPARLRREDLAMFGKKWFHPEEASGLRQRLRDLLERFIRLEQSPAGESPAD</sequence>
<dbReference type="OrthoDB" id="442460at2759"/>
<keyword evidence="4" id="KW-0788">Thiol protease</keyword>
<organism evidence="7 8">
    <name type="scientific">Spirodela intermedia</name>
    <name type="common">Intermediate duckweed</name>
    <dbReference type="NCBI Taxonomy" id="51605"/>
    <lineage>
        <taxon>Eukaryota</taxon>
        <taxon>Viridiplantae</taxon>
        <taxon>Streptophyta</taxon>
        <taxon>Embryophyta</taxon>
        <taxon>Tracheophyta</taxon>
        <taxon>Spermatophyta</taxon>
        <taxon>Magnoliopsida</taxon>
        <taxon>Liliopsida</taxon>
        <taxon>Araceae</taxon>
        <taxon>Lemnoideae</taxon>
        <taxon>Spirodela</taxon>
    </lineage>
</organism>
<feature type="region of interest" description="Disordered" evidence="5">
    <location>
        <begin position="102"/>
        <end position="141"/>
    </location>
</feature>
<evidence type="ECO:0000256" key="2">
    <source>
        <dbReference type="ARBA" id="ARBA00022670"/>
    </source>
</evidence>
<dbReference type="InterPro" id="IPR003653">
    <property type="entry name" value="Peptidase_C48_C"/>
</dbReference>
<dbReference type="GO" id="GO:0006508">
    <property type="term" value="P:proteolysis"/>
    <property type="evidence" value="ECO:0007669"/>
    <property type="project" value="UniProtKB-KW"/>
</dbReference>
<evidence type="ECO:0000256" key="5">
    <source>
        <dbReference type="SAM" id="MobiDB-lite"/>
    </source>
</evidence>
<feature type="compositionally biased region" description="Low complexity" evidence="5">
    <location>
        <begin position="125"/>
        <end position="141"/>
    </location>
</feature>
<feature type="domain" description="Ubiquitin-like protease family profile" evidence="6">
    <location>
        <begin position="237"/>
        <end position="429"/>
    </location>
</feature>
<reference evidence="7" key="1">
    <citation type="submission" date="2020-02" db="EMBL/GenBank/DDBJ databases">
        <authorList>
            <person name="Scholz U."/>
            <person name="Mascher M."/>
            <person name="Fiebig A."/>
        </authorList>
    </citation>
    <scope>NUCLEOTIDE SEQUENCE</scope>
</reference>
<evidence type="ECO:0000313" key="8">
    <source>
        <dbReference type="Proteomes" id="UP000663760"/>
    </source>
</evidence>
<dbReference type="GO" id="GO:0008234">
    <property type="term" value="F:cysteine-type peptidase activity"/>
    <property type="evidence" value="ECO:0007669"/>
    <property type="project" value="UniProtKB-KW"/>
</dbReference>
<proteinExistence type="inferred from homology"/>